<keyword evidence="6" id="KW-1185">Reference proteome</keyword>
<evidence type="ECO:0000256" key="3">
    <source>
        <dbReference type="ARBA" id="ARBA00023172"/>
    </source>
</evidence>
<gene>
    <name evidence="5" type="primary">pinR</name>
    <name evidence="5" type="ORF">LMG26411_05797</name>
</gene>
<evidence type="ECO:0000256" key="1">
    <source>
        <dbReference type="ARBA" id="ARBA00009913"/>
    </source>
</evidence>
<keyword evidence="2" id="KW-0238">DNA-binding</keyword>
<dbReference type="GO" id="GO:0016787">
    <property type="term" value="F:hydrolase activity"/>
    <property type="evidence" value="ECO:0007669"/>
    <property type="project" value="UniProtKB-KW"/>
</dbReference>
<reference evidence="5 6" key="1">
    <citation type="submission" date="2021-03" db="EMBL/GenBank/DDBJ databases">
        <authorList>
            <person name="Peeters C."/>
        </authorList>
    </citation>
    <scope>NUCLEOTIDE SEQUENCE [LARGE SCALE GENOMIC DNA]</scope>
    <source>
        <strain evidence="5 6">LMG 26411</strain>
    </source>
</reference>
<evidence type="ECO:0000256" key="2">
    <source>
        <dbReference type="ARBA" id="ARBA00023125"/>
    </source>
</evidence>
<dbReference type="InterPro" id="IPR006119">
    <property type="entry name" value="Resolv_N"/>
</dbReference>
<dbReference type="Gene3D" id="3.40.50.1390">
    <property type="entry name" value="Resolvase, N-terminal catalytic domain"/>
    <property type="match status" value="1"/>
</dbReference>
<keyword evidence="5" id="KW-0378">Hydrolase</keyword>
<evidence type="ECO:0000313" key="5">
    <source>
        <dbReference type="EMBL" id="CAG2158031.1"/>
    </source>
</evidence>
<dbReference type="Gene3D" id="1.10.10.60">
    <property type="entry name" value="Homeodomain-like"/>
    <property type="match status" value="1"/>
</dbReference>
<dbReference type="EMBL" id="CAJPVI010000044">
    <property type="protein sequence ID" value="CAG2158031.1"/>
    <property type="molecule type" value="Genomic_DNA"/>
</dbReference>
<evidence type="ECO:0000259" key="4">
    <source>
        <dbReference type="SMART" id="SM00857"/>
    </source>
</evidence>
<accession>A0ABM8TQA2</accession>
<dbReference type="SUPFAM" id="SSF46689">
    <property type="entry name" value="Homeodomain-like"/>
    <property type="match status" value="1"/>
</dbReference>
<dbReference type="SUPFAM" id="SSF53041">
    <property type="entry name" value="Resolvase-like"/>
    <property type="match status" value="1"/>
</dbReference>
<dbReference type="PANTHER" id="PTHR30461:SF2">
    <property type="entry name" value="SERINE RECOMBINASE PINE-RELATED"/>
    <property type="match status" value="1"/>
</dbReference>
<evidence type="ECO:0000313" key="6">
    <source>
        <dbReference type="Proteomes" id="UP000672657"/>
    </source>
</evidence>
<comment type="caution">
    <text evidence="5">The sequence shown here is derived from an EMBL/GenBank/DDBJ whole genome shotgun (WGS) entry which is preliminary data.</text>
</comment>
<comment type="similarity">
    <text evidence="1">Belongs to the site-specific recombinase resolvase family.</text>
</comment>
<feature type="domain" description="Resolvase/invertase-type recombinase catalytic" evidence="4">
    <location>
        <begin position="4"/>
        <end position="144"/>
    </location>
</feature>
<dbReference type="Pfam" id="PF00239">
    <property type="entry name" value="Resolvase"/>
    <property type="match status" value="1"/>
</dbReference>
<dbReference type="PANTHER" id="PTHR30461">
    <property type="entry name" value="DNA-INVERTASE FROM LAMBDOID PROPHAGE"/>
    <property type="match status" value="1"/>
</dbReference>
<dbReference type="InterPro" id="IPR009057">
    <property type="entry name" value="Homeodomain-like_sf"/>
</dbReference>
<dbReference type="SMART" id="SM00857">
    <property type="entry name" value="Resolvase"/>
    <property type="match status" value="1"/>
</dbReference>
<dbReference type="CDD" id="cd00569">
    <property type="entry name" value="HTH_Hin_like"/>
    <property type="match status" value="1"/>
</dbReference>
<dbReference type="RefSeq" id="WP_211956656.1">
    <property type="nucleotide sequence ID" value="NZ_CAJPVI010000044.1"/>
</dbReference>
<dbReference type="EC" id="3.1.22.-" evidence="5"/>
<protein>
    <submittedName>
        <fullName evidence="5">Serine recombinase PinR</fullName>
        <ecNumber evidence="5">3.1.22.-</ecNumber>
    </submittedName>
</protein>
<proteinExistence type="inferred from homology"/>
<organism evidence="5 6">
    <name type="scientific">Cupriavidus numazuensis</name>
    <dbReference type="NCBI Taxonomy" id="221992"/>
    <lineage>
        <taxon>Bacteria</taxon>
        <taxon>Pseudomonadati</taxon>
        <taxon>Pseudomonadota</taxon>
        <taxon>Betaproteobacteria</taxon>
        <taxon>Burkholderiales</taxon>
        <taxon>Burkholderiaceae</taxon>
        <taxon>Cupriavidus</taxon>
    </lineage>
</organism>
<dbReference type="Proteomes" id="UP000672657">
    <property type="component" value="Unassembled WGS sequence"/>
</dbReference>
<dbReference type="InterPro" id="IPR036162">
    <property type="entry name" value="Resolvase-like_N_sf"/>
</dbReference>
<sequence>MPTTYLYTNQAGSLSEFENECMALDAAGYVVNIGNAWWERSLVTGPAMQRPAFQQMSRRLRAGDTIVTATLASLGCNLRDVIATLQRCWSLGVRVHCAEVGDENLSAPSSVTMRTLHAVDNLERQGRSARMKQSAQEAVGRGARLGRKPLLEPDMHEEIRAAIRVGTSISELARTLRVSRQTIMRIRDGCPARTEGF</sequence>
<dbReference type="InterPro" id="IPR050639">
    <property type="entry name" value="SSR_resolvase"/>
</dbReference>
<name>A0ABM8TQA2_9BURK</name>
<keyword evidence="3" id="KW-0233">DNA recombination</keyword>